<name>A0AC34FNI0_9BILA</name>
<sequence>MLEIDEKYSVVLSSPTAAKSVPINPIKVWKTFKDGDDLFEFNVMVGNMKLYNTDMEDGNIVYNSIKSKNLICFPRKISIKGSDLSADMILQLLSPYTKEFRMLNSTSDPNVSFTDIIKNTPNLENISVYDFESNIIYEKTWIEDLIKYDNNCSFISVKLDSLELFDIETFVKYIEAKGNKKAFHISIQFNQPLLNDDPEYEIFNAIENKLAQYFDYQKGVESWLRIGYDGVDGYVDFSLATIKKPKKVVQAKRIMPTRAATKRKYV</sequence>
<proteinExistence type="predicted"/>
<reference evidence="2" key="1">
    <citation type="submission" date="2022-11" db="UniProtKB">
        <authorList>
            <consortium name="WormBaseParasite"/>
        </authorList>
    </citation>
    <scope>IDENTIFICATION</scope>
</reference>
<protein>
    <submittedName>
        <fullName evidence="2">Uncharacterized protein</fullName>
    </submittedName>
</protein>
<organism evidence="1 2">
    <name type="scientific">Panagrolaimus sp. ES5</name>
    <dbReference type="NCBI Taxonomy" id="591445"/>
    <lineage>
        <taxon>Eukaryota</taxon>
        <taxon>Metazoa</taxon>
        <taxon>Ecdysozoa</taxon>
        <taxon>Nematoda</taxon>
        <taxon>Chromadorea</taxon>
        <taxon>Rhabditida</taxon>
        <taxon>Tylenchina</taxon>
        <taxon>Panagrolaimomorpha</taxon>
        <taxon>Panagrolaimoidea</taxon>
        <taxon>Panagrolaimidae</taxon>
        <taxon>Panagrolaimus</taxon>
    </lineage>
</organism>
<dbReference type="Proteomes" id="UP000887579">
    <property type="component" value="Unplaced"/>
</dbReference>
<evidence type="ECO:0000313" key="2">
    <source>
        <dbReference type="WBParaSite" id="ES5_v2.g18663.t1"/>
    </source>
</evidence>
<dbReference type="WBParaSite" id="ES5_v2.g18663.t1">
    <property type="protein sequence ID" value="ES5_v2.g18663.t1"/>
    <property type="gene ID" value="ES5_v2.g18663"/>
</dbReference>
<evidence type="ECO:0000313" key="1">
    <source>
        <dbReference type="Proteomes" id="UP000887579"/>
    </source>
</evidence>
<accession>A0AC34FNI0</accession>